<keyword evidence="3" id="KW-0238">DNA-binding</keyword>
<accession>A0A4R6N9K9</accession>
<dbReference type="GO" id="GO:0003700">
    <property type="term" value="F:DNA-binding transcription factor activity"/>
    <property type="evidence" value="ECO:0007669"/>
    <property type="project" value="InterPro"/>
</dbReference>
<dbReference type="Proteomes" id="UP000295357">
    <property type="component" value="Unassembled WGS sequence"/>
</dbReference>
<dbReference type="InterPro" id="IPR005119">
    <property type="entry name" value="LysR_subst-bd"/>
</dbReference>
<name>A0A4R6N9K9_9BURK</name>
<dbReference type="GO" id="GO:0032993">
    <property type="term" value="C:protein-DNA complex"/>
    <property type="evidence" value="ECO:0007669"/>
    <property type="project" value="TreeGrafter"/>
</dbReference>
<protein>
    <submittedName>
        <fullName evidence="6">LysR family transcriptional regulator</fullName>
    </submittedName>
</protein>
<dbReference type="PRINTS" id="PR00039">
    <property type="entry name" value="HTHLYSR"/>
</dbReference>
<evidence type="ECO:0000256" key="2">
    <source>
        <dbReference type="ARBA" id="ARBA00023015"/>
    </source>
</evidence>
<dbReference type="Pfam" id="PF03466">
    <property type="entry name" value="LysR_substrate"/>
    <property type="match status" value="1"/>
</dbReference>
<reference evidence="6 7" key="1">
    <citation type="submission" date="2019-03" db="EMBL/GenBank/DDBJ databases">
        <title>Genomic Encyclopedia of Type Strains, Phase IV (KMG-IV): sequencing the most valuable type-strain genomes for metagenomic binning, comparative biology and taxonomic classification.</title>
        <authorList>
            <person name="Goeker M."/>
        </authorList>
    </citation>
    <scope>NUCLEOTIDE SEQUENCE [LARGE SCALE GENOMIC DNA]</scope>
    <source>
        <strain evidence="6 7">DSM 25082</strain>
    </source>
</reference>
<organism evidence="6 7">
    <name type="scientific">Roseateles asaccharophilus</name>
    <dbReference type="NCBI Taxonomy" id="582607"/>
    <lineage>
        <taxon>Bacteria</taxon>
        <taxon>Pseudomonadati</taxon>
        <taxon>Pseudomonadota</taxon>
        <taxon>Betaproteobacteria</taxon>
        <taxon>Burkholderiales</taxon>
        <taxon>Sphaerotilaceae</taxon>
        <taxon>Roseateles</taxon>
    </lineage>
</organism>
<dbReference type="GO" id="GO:0003677">
    <property type="term" value="F:DNA binding"/>
    <property type="evidence" value="ECO:0007669"/>
    <property type="project" value="UniProtKB-KW"/>
</dbReference>
<keyword evidence="4" id="KW-0804">Transcription</keyword>
<dbReference type="SUPFAM" id="SSF46785">
    <property type="entry name" value="Winged helix' DNA-binding domain"/>
    <property type="match status" value="1"/>
</dbReference>
<evidence type="ECO:0000256" key="4">
    <source>
        <dbReference type="ARBA" id="ARBA00023163"/>
    </source>
</evidence>
<dbReference type="PANTHER" id="PTHR30346">
    <property type="entry name" value="TRANSCRIPTIONAL DUAL REGULATOR HCAR-RELATED"/>
    <property type="match status" value="1"/>
</dbReference>
<dbReference type="InterPro" id="IPR000847">
    <property type="entry name" value="LysR_HTH_N"/>
</dbReference>
<evidence type="ECO:0000313" key="7">
    <source>
        <dbReference type="Proteomes" id="UP000295357"/>
    </source>
</evidence>
<comment type="caution">
    <text evidence="6">The sequence shown here is derived from an EMBL/GenBank/DDBJ whole genome shotgun (WGS) entry which is preliminary data.</text>
</comment>
<dbReference type="OrthoDB" id="5292387at2"/>
<dbReference type="Gene3D" id="3.40.190.10">
    <property type="entry name" value="Periplasmic binding protein-like II"/>
    <property type="match status" value="2"/>
</dbReference>
<keyword evidence="2" id="KW-0805">Transcription regulation</keyword>
<dbReference type="InterPro" id="IPR036390">
    <property type="entry name" value="WH_DNA-bd_sf"/>
</dbReference>
<evidence type="ECO:0000313" key="6">
    <source>
        <dbReference type="EMBL" id="TDP11927.1"/>
    </source>
</evidence>
<gene>
    <name evidence="6" type="ORF">DFR39_102311</name>
</gene>
<dbReference type="InterPro" id="IPR036388">
    <property type="entry name" value="WH-like_DNA-bd_sf"/>
</dbReference>
<dbReference type="SUPFAM" id="SSF53850">
    <property type="entry name" value="Periplasmic binding protein-like II"/>
    <property type="match status" value="1"/>
</dbReference>
<sequence length="297" mass="32084">MIEPRSLRQFLVVAEELHFGRAAARLHMTQPPLTQAIQKLEAQLGVRLFERSSRSVALSPAGAALLPEARRMLAELEALPALARAAAEGRQGRLRLGFVSTVGFGELPRWLRRFREQQPGIQLSLREATLDVQLQDFAADALDAGFVIHAPDALPSGFEALPIAREPLVLALPAELPQAGRAQLAAPDILDLPLVIFPREIAPSLFDAVLGFYRAHGRAPQIAQEAIQMQTIVNLVSAGMGVAWVPESVMGLQRSGVVYRPVAGPVPVSATSLIWRPGAPPAVQRFVTHVREGLGMA</sequence>
<dbReference type="PROSITE" id="PS50931">
    <property type="entry name" value="HTH_LYSR"/>
    <property type="match status" value="1"/>
</dbReference>
<dbReference type="AlphaFoldDB" id="A0A4R6N9K9"/>
<dbReference type="Gene3D" id="1.10.10.10">
    <property type="entry name" value="Winged helix-like DNA-binding domain superfamily/Winged helix DNA-binding domain"/>
    <property type="match status" value="1"/>
</dbReference>
<comment type="similarity">
    <text evidence="1">Belongs to the LysR transcriptional regulatory family.</text>
</comment>
<dbReference type="Pfam" id="PF00126">
    <property type="entry name" value="HTH_1"/>
    <property type="match status" value="1"/>
</dbReference>
<dbReference type="EMBL" id="SNXE01000002">
    <property type="protein sequence ID" value="TDP11927.1"/>
    <property type="molecule type" value="Genomic_DNA"/>
</dbReference>
<keyword evidence="7" id="KW-1185">Reference proteome</keyword>
<dbReference type="RefSeq" id="WP_133602691.1">
    <property type="nucleotide sequence ID" value="NZ_JAUFPJ010000002.1"/>
</dbReference>
<dbReference type="PANTHER" id="PTHR30346:SF0">
    <property type="entry name" value="HCA OPERON TRANSCRIPTIONAL ACTIVATOR HCAR"/>
    <property type="match status" value="1"/>
</dbReference>
<proteinExistence type="inferred from homology"/>
<feature type="domain" description="HTH lysR-type" evidence="5">
    <location>
        <begin position="2"/>
        <end position="59"/>
    </location>
</feature>
<evidence type="ECO:0000259" key="5">
    <source>
        <dbReference type="PROSITE" id="PS50931"/>
    </source>
</evidence>
<dbReference type="FunFam" id="1.10.10.10:FF:000001">
    <property type="entry name" value="LysR family transcriptional regulator"/>
    <property type="match status" value="1"/>
</dbReference>
<evidence type="ECO:0000256" key="3">
    <source>
        <dbReference type="ARBA" id="ARBA00023125"/>
    </source>
</evidence>
<evidence type="ECO:0000256" key="1">
    <source>
        <dbReference type="ARBA" id="ARBA00009437"/>
    </source>
</evidence>